<dbReference type="EMBL" id="CP034672">
    <property type="protein sequence ID" value="AZS26240.1"/>
    <property type="molecule type" value="Genomic_DNA"/>
</dbReference>
<keyword evidence="3" id="KW-0812">Transmembrane</keyword>
<evidence type="ECO:0000256" key="2">
    <source>
        <dbReference type="ARBA" id="ARBA00008854"/>
    </source>
</evidence>
<dbReference type="GO" id="GO:0016020">
    <property type="term" value="C:membrane"/>
    <property type="evidence" value="ECO:0007669"/>
    <property type="project" value="UniProtKB-SubCell"/>
</dbReference>
<dbReference type="InterPro" id="IPR007156">
    <property type="entry name" value="MamQ_LemA"/>
</dbReference>
<accession>A0A7U6J515</accession>
<evidence type="ECO:0000313" key="9">
    <source>
        <dbReference type="Proteomes" id="UP000726136"/>
    </source>
</evidence>
<evidence type="ECO:0000256" key="5">
    <source>
        <dbReference type="ARBA" id="ARBA00023136"/>
    </source>
</evidence>
<proteinExistence type="inferred from homology"/>
<keyword evidence="4" id="KW-1133">Transmembrane helix</keyword>
<sequence>MSGILILLAIALAVVGIIIGIHNGIIEKYNRVKQAWSDVVVQERQKVNILPKIEALLNEHKVFETELQSNITKMRTSLIELSSTTEFDTDKLKELEEATKAMKGGLKATFEAYPDLKSHNLYGSVMNEIAEQEENVGAAIRIYNSNVATFNTSIQTFPNSVINRNFTNKSEVEHFENETIESSLQFKPSFK</sequence>
<dbReference type="Proteomes" id="UP000256923">
    <property type="component" value="Chromosome 1"/>
</dbReference>
<dbReference type="EMBL" id="RDPI01000019">
    <property type="protein sequence ID" value="MBF4374521.1"/>
    <property type="molecule type" value="Genomic_DNA"/>
</dbReference>
<organism evidence="6 8">
    <name type="scientific">Vibrio anguillarum</name>
    <name type="common">Listonella anguillarum</name>
    <dbReference type="NCBI Taxonomy" id="55601"/>
    <lineage>
        <taxon>Bacteria</taxon>
        <taxon>Pseudomonadati</taxon>
        <taxon>Pseudomonadota</taxon>
        <taxon>Gammaproteobacteria</taxon>
        <taxon>Vibrionales</taxon>
        <taxon>Vibrionaceae</taxon>
        <taxon>Vibrio</taxon>
    </lineage>
</organism>
<dbReference type="PANTHER" id="PTHR34478:SF1">
    <property type="entry name" value="PROTEIN LEMA"/>
    <property type="match status" value="1"/>
</dbReference>
<evidence type="ECO:0000313" key="6">
    <source>
        <dbReference type="EMBL" id="AZS26240.1"/>
    </source>
</evidence>
<dbReference type="AlphaFoldDB" id="A0A7U6J515"/>
<reference evidence="6 8" key="1">
    <citation type="submission" date="2018-12" db="EMBL/GenBank/DDBJ databases">
        <title>Characterization and Draft Genome of Vibrio anguillarum J360 Marine Pathogen Isolated from an Outbreak in Lumpfish (Cyclopterus lumpus).</title>
        <authorList>
            <person name="Vasquez J.I."/>
            <person name="Cao T."/>
            <person name="Chakraborty S."/>
            <person name="Gnanagobal H."/>
            <person name="Wescot J."/>
            <person name="Boyce D."/>
            <person name="Santander J."/>
        </authorList>
    </citation>
    <scope>NUCLEOTIDE SEQUENCE [LARGE SCALE GENOMIC DNA]</scope>
    <source>
        <strain evidence="6 8">J360</strain>
    </source>
</reference>
<dbReference type="Proteomes" id="UP000726136">
    <property type="component" value="Unassembled WGS sequence"/>
</dbReference>
<comment type="subcellular location">
    <subcellularLocation>
        <location evidence="1">Membrane</location>
        <topology evidence="1">Single-pass membrane protein</topology>
    </subcellularLocation>
</comment>
<dbReference type="Gene3D" id="1.20.1440.20">
    <property type="entry name" value="LemA-like domain"/>
    <property type="match status" value="1"/>
</dbReference>
<keyword evidence="9" id="KW-1185">Reference proteome</keyword>
<dbReference type="SUPFAM" id="SSF140478">
    <property type="entry name" value="LemA-like"/>
    <property type="match status" value="1"/>
</dbReference>
<dbReference type="PANTHER" id="PTHR34478">
    <property type="entry name" value="PROTEIN LEMA"/>
    <property type="match status" value="1"/>
</dbReference>
<name>A0A7U6J515_VIBAN</name>
<evidence type="ECO:0000313" key="8">
    <source>
        <dbReference type="Proteomes" id="UP000256923"/>
    </source>
</evidence>
<dbReference type="InterPro" id="IPR023353">
    <property type="entry name" value="LemA-like_dom_sf"/>
</dbReference>
<protein>
    <submittedName>
        <fullName evidence="6">LemA family protein</fullName>
    </submittedName>
</protein>
<keyword evidence="5" id="KW-0472">Membrane</keyword>
<gene>
    <name evidence="6" type="ORF">DYL72_15135</name>
    <name evidence="7" type="ORF">EAY46_15735</name>
</gene>
<comment type="similarity">
    <text evidence="2">Belongs to the LemA family.</text>
</comment>
<evidence type="ECO:0000256" key="1">
    <source>
        <dbReference type="ARBA" id="ARBA00004167"/>
    </source>
</evidence>
<dbReference type="RefSeq" id="WP_116285075.1">
    <property type="nucleotide sequence ID" value="NZ_CP034672.1"/>
</dbReference>
<evidence type="ECO:0000256" key="4">
    <source>
        <dbReference type="ARBA" id="ARBA00022989"/>
    </source>
</evidence>
<evidence type="ECO:0000256" key="3">
    <source>
        <dbReference type="ARBA" id="ARBA00022692"/>
    </source>
</evidence>
<evidence type="ECO:0000313" key="7">
    <source>
        <dbReference type="EMBL" id="MBF4374521.1"/>
    </source>
</evidence>
<dbReference type="Pfam" id="PF04011">
    <property type="entry name" value="LemA"/>
    <property type="match status" value="1"/>
</dbReference>
<reference evidence="7 9" key="2">
    <citation type="journal article" date="2021" name="PeerJ">
        <title>Analysis of 44 Vibrio anguillarum genomes reveals high genetic diversity.</title>
        <authorList>
            <person name="Hansen M.J."/>
            <person name="Dalsgaard I."/>
        </authorList>
    </citation>
    <scope>NUCLEOTIDE SEQUENCE [LARGE SCALE GENOMIC DNA]</scope>
    <source>
        <strain evidence="7 9">040915-1/1B</strain>
    </source>
</reference>